<evidence type="ECO:0000313" key="1">
    <source>
        <dbReference type="EMBL" id="KAI3781614.1"/>
    </source>
</evidence>
<organism evidence="1 2">
    <name type="scientific">Cichorium intybus</name>
    <name type="common">Chicory</name>
    <dbReference type="NCBI Taxonomy" id="13427"/>
    <lineage>
        <taxon>Eukaryota</taxon>
        <taxon>Viridiplantae</taxon>
        <taxon>Streptophyta</taxon>
        <taxon>Embryophyta</taxon>
        <taxon>Tracheophyta</taxon>
        <taxon>Spermatophyta</taxon>
        <taxon>Magnoliopsida</taxon>
        <taxon>eudicotyledons</taxon>
        <taxon>Gunneridae</taxon>
        <taxon>Pentapetalae</taxon>
        <taxon>asterids</taxon>
        <taxon>campanulids</taxon>
        <taxon>Asterales</taxon>
        <taxon>Asteraceae</taxon>
        <taxon>Cichorioideae</taxon>
        <taxon>Cichorieae</taxon>
        <taxon>Cichoriinae</taxon>
        <taxon>Cichorium</taxon>
    </lineage>
</organism>
<dbReference type="EMBL" id="CM042010">
    <property type="protein sequence ID" value="KAI3781614.1"/>
    <property type="molecule type" value="Genomic_DNA"/>
</dbReference>
<protein>
    <submittedName>
        <fullName evidence="1">Uncharacterized protein</fullName>
    </submittedName>
</protein>
<reference evidence="1 2" key="2">
    <citation type="journal article" date="2022" name="Mol. Ecol. Resour.">
        <title>The genomes of chicory, endive, great burdock and yacon provide insights into Asteraceae paleo-polyploidization history and plant inulin production.</title>
        <authorList>
            <person name="Fan W."/>
            <person name="Wang S."/>
            <person name="Wang H."/>
            <person name="Wang A."/>
            <person name="Jiang F."/>
            <person name="Liu H."/>
            <person name="Zhao H."/>
            <person name="Xu D."/>
            <person name="Zhang Y."/>
        </authorList>
    </citation>
    <scope>NUCLEOTIDE SEQUENCE [LARGE SCALE GENOMIC DNA]</scope>
    <source>
        <strain evidence="2">cv. Punajuju</strain>
        <tissue evidence="1">Leaves</tissue>
    </source>
</reference>
<accession>A0ACB9GDC6</accession>
<keyword evidence="2" id="KW-1185">Reference proteome</keyword>
<comment type="caution">
    <text evidence="1">The sequence shown here is derived from an EMBL/GenBank/DDBJ whole genome shotgun (WGS) entry which is preliminary data.</text>
</comment>
<proteinExistence type="predicted"/>
<gene>
    <name evidence="1" type="ORF">L2E82_11632</name>
</gene>
<dbReference type="Proteomes" id="UP001055811">
    <property type="component" value="Linkage Group LG02"/>
</dbReference>
<sequence>MQEEPNRKVAACTKLQNRKALSVKFKDIIRGSGQNKRKSKISQIGRASSSDGSFISGNSKSTTQNASSSSDEIRKTIQIGCAIGYQIHGEEDAIRDLINSEGGRWNFPILTLEEEDSLG</sequence>
<evidence type="ECO:0000313" key="2">
    <source>
        <dbReference type="Proteomes" id="UP001055811"/>
    </source>
</evidence>
<reference evidence="2" key="1">
    <citation type="journal article" date="2022" name="Mol. Ecol. Resour.">
        <title>The genomes of chicory, endive, great burdock and yacon provide insights into Asteraceae palaeo-polyploidization history and plant inulin production.</title>
        <authorList>
            <person name="Fan W."/>
            <person name="Wang S."/>
            <person name="Wang H."/>
            <person name="Wang A."/>
            <person name="Jiang F."/>
            <person name="Liu H."/>
            <person name="Zhao H."/>
            <person name="Xu D."/>
            <person name="Zhang Y."/>
        </authorList>
    </citation>
    <scope>NUCLEOTIDE SEQUENCE [LARGE SCALE GENOMIC DNA]</scope>
    <source>
        <strain evidence="2">cv. Punajuju</strain>
    </source>
</reference>
<name>A0ACB9GDC6_CICIN</name>